<keyword evidence="5" id="KW-1185">Reference proteome</keyword>
<dbReference type="PROSITE" id="PS52045">
    <property type="entry name" value="NEPROSIN_PEP_CD"/>
    <property type="match status" value="1"/>
</dbReference>
<dbReference type="InterPro" id="IPR004314">
    <property type="entry name" value="Neprosin"/>
</dbReference>
<accession>A0ABR2F0V1</accession>
<feature type="signal peptide" evidence="2">
    <location>
        <begin position="1"/>
        <end position="30"/>
    </location>
</feature>
<dbReference type="Gene3D" id="3.90.1320.10">
    <property type="entry name" value="Outer-capsid protein sigma 3, large lobe"/>
    <property type="match status" value="1"/>
</dbReference>
<dbReference type="InterPro" id="IPR025521">
    <property type="entry name" value="Neprosin_propep"/>
</dbReference>
<evidence type="ECO:0000313" key="4">
    <source>
        <dbReference type="EMBL" id="KAK8568586.1"/>
    </source>
</evidence>
<organism evidence="4 5">
    <name type="scientific">Hibiscus sabdariffa</name>
    <name type="common">roselle</name>
    <dbReference type="NCBI Taxonomy" id="183260"/>
    <lineage>
        <taxon>Eukaryota</taxon>
        <taxon>Viridiplantae</taxon>
        <taxon>Streptophyta</taxon>
        <taxon>Embryophyta</taxon>
        <taxon>Tracheophyta</taxon>
        <taxon>Spermatophyta</taxon>
        <taxon>Magnoliopsida</taxon>
        <taxon>eudicotyledons</taxon>
        <taxon>Gunneridae</taxon>
        <taxon>Pentapetalae</taxon>
        <taxon>rosids</taxon>
        <taxon>malvids</taxon>
        <taxon>Malvales</taxon>
        <taxon>Malvaceae</taxon>
        <taxon>Malvoideae</taxon>
        <taxon>Hibiscus</taxon>
    </lineage>
</organism>
<comment type="caution">
    <text evidence="4">The sequence shown here is derived from an EMBL/GenBank/DDBJ whole genome shotgun (WGS) entry which is preliminary data.</text>
</comment>
<dbReference type="Pfam" id="PF14365">
    <property type="entry name" value="Neprosin_AP"/>
    <property type="match status" value="1"/>
</dbReference>
<sequence>MRRGFMHSHGFKRLVIFLGLTLCCVLGLAASKHKNLGGKRPNNPPRHAVKSIQSEDGDIIDCIDIYKQPSFEHPALKDHIIQLEPSYVPNKEENPTSEQPSRTVTSQQKWWKSGSCPKGTIPVRRSHHGEDLLSEQDYAARKSPSLNIHEKNRAKALVLTVGYNYAGVKGDMRVYQPFVEFDDEYSTTKLCLVSGPWYNFESVEAGWAVNPRTYGDRETRLYAYWTADASNKTGCFDVICPGFVQVSHEIALGAALSPISVIKGLPWLMTLFLFKDPDTNNIWVQYEGKINIGYWPADLFGTLTYGAEAAEWGGEVYSTKLGRPPHTGTHMGNGQFPDWGTGNSGYFKRLRVLDIALNLKLPEWMTTYEDEYFCYRGDYISDYIEDPEFYYGGPGRNWRCP</sequence>
<evidence type="ECO:0000313" key="5">
    <source>
        <dbReference type="Proteomes" id="UP001472677"/>
    </source>
</evidence>
<dbReference type="InterPro" id="IPR053168">
    <property type="entry name" value="Glutamic_endopeptidase"/>
</dbReference>
<reference evidence="4 5" key="1">
    <citation type="journal article" date="2024" name="G3 (Bethesda)">
        <title>Genome assembly of Hibiscus sabdariffa L. provides insights into metabolisms of medicinal natural products.</title>
        <authorList>
            <person name="Kim T."/>
        </authorList>
    </citation>
    <scope>NUCLEOTIDE SEQUENCE [LARGE SCALE GENOMIC DNA]</scope>
    <source>
        <strain evidence="4">TK-2024</strain>
        <tissue evidence="4">Old leaves</tissue>
    </source>
</reference>
<gene>
    <name evidence="4" type="ORF">V6N12_007134</name>
</gene>
<proteinExistence type="predicted"/>
<feature type="compositionally biased region" description="Polar residues" evidence="1">
    <location>
        <begin position="96"/>
        <end position="110"/>
    </location>
</feature>
<evidence type="ECO:0000259" key="3">
    <source>
        <dbReference type="PROSITE" id="PS52045"/>
    </source>
</evidence>
<dbReference type="EMBL" id="JBBPBM010000009">
    <property type="protein sequence ID" value="KAK8568586.1"/>
    <property type="molecule type" value="Genomic_DNA"/>
</dbReference>
<feature type="chain" id="PRO_5045987589" description="Neprosin PEP catalytic domain-containing protein" evidence="2">
    <location>
        <begin position="31"/>
        <end position="401"/>
    </location>
</feature>
<dbReference type="Pfam" id="PF03080">
    <property type="entry name" value="Neprosin"/>
    <property type="match status" value="1"/>
</dbReference>
<dbReference type="PANTHER" id="PTHR31589:SF111">
    <property type="entry name" value="NEPROSIN DOMAIN-CONTAINING PROTEIN"/>
    <property type="match status" value="1"/>
</dbReference>
<evidence type="ECO:0000256" key="2">
    <source>
        <dbReference type="SAM" id="SignalP"/>
    </source>
</evidence>
<evidence type="ECO:0000256" key="1">
    <source>
        <dbReference type="SAM" id="MobiDB-lite"/>
    </source>
</evidence>
<keyword evidence="2" id="KW-0732">Signal</keyword>
<feature type="region of interest" description="Disordered" evidence="1">
    <location>
        <begin position="87"/>
        <end position="113"/>
    </location>
</feature>
<dbReference type="Proteomes" id="UP001472677">
    <property type="component" value="Unassembled WGS sequence"/>
</dbReference>
<name>A0ABR2F0V1_9ROSI</name>
<dbReference type="PANTHER" id="PTHR31589">
    <property type="entry name" value="PROTEIN, PUTATIVE (DUF239)-RELATED-RELATED"/>
    <property type="match status" value="1"/>
</dbReference>
<protein>
    <recommendedName>
        <fullName evidence="3">Neprosin PEP catalytic domain-containing protein</fullName>
    </recommendedName>
</protein>
<feature type="domain" description="Neprosin PEP catalytic" evidence="3">
    <location>
        <begin position="145"/>
        <end position="401"/>
    </location>
</feature>